<dbReference type="RefSeq" id="WP_037165462.1">
    <property type="nucleotide sequence ID" value="NZ_CAJXID010000004.1"/>
</dbReference>
<accession>A0A922P5B8</accession>
<comment type="caution">
    <text evidence="1">The sequence shown here is derived from an EMBL/GenBank/DDBJ whole genome shotgun (WGS) entry which is preliminary data.</text>
</comment>
<keyword evidence="2" id="KW-1185">Reference proteome</keyword>
<gene>
    <name evidence="1" type="ORF">GV68_22575</name>
</gene>
<sequence>MADTTAKLNLPFILPSQAQKHVTHNEALLTLDALVHLAILAETSTPPVSPMEGVVFLIGTEPFGPWAGRQGQLAAWRDGAWAFLQPQDGWRAWFVSDLSLKVFSGGDWRNALPAEAEFARLGIAASADETNRLALSSPSSLFSHAGAGHQLKINKATGGDTASLLFQSGWTGYAEMGLTGDNALSLKVSDGSTWKTGLSLDPAGRVHRPNQPVARAYRAGTTFAPADNTRSGFTGFSLVQGGFQLASAVPGGGNEILVPAAGIYLICLHVAVATSSGHTTGLRVNDTSDLLTLPGSAGFQSASTMAALAAGDTLTLRHDGTAQLRAGPDGTTLSLALL</sequence>
<reference evidence="1 2" key="1">
    <citation type="submission" date="2014-06" db="EMBL/GenBank/DDBJ databases">
        <title>Rhizobium pelagicum/R2-400B4.</title>
        <authorList>
            <person name="Kimes N.E."/>
            <person name="Lopez-Perez M."/>
        </authorList>
    </citation>
    <scope>NUCLEOTIDE SEQUENCE [LARGE SCALE GENOMIC DNA]</scope>
    <source>
        <strain evidence="1 2">R2-400B4</strain>
    </source>
</reference>
<dbReference type="Proteomes" id="UP000052167">
    <property type="component" value="Unassembled WGS sequence"/>
</dbReference>
<name>A0A922P5B8_9HYPH</name>
<protein>
    <submittedName>
        <fullName evidence="1">Uncharacterized protein</fullName>
    </submittedName>
</protein>
<evidence type="ECO:0000313" key="1">
    <source>
        <dbReference type="EMBL" id="KEQ09641.1"/>
    </source>
</evidence>
<evidence type="ECO:0000313" key="2">
    <source>
        <dbReference type="Proteomes" id="UP000052167"/>
    </source>
</evidence>
<dbReference type="AlphaFoldDB" id="A0A922P5B8"/>
<dbReference type="OrthoDB" id="564699at2"/>
<proteinExistence type="predicted"/>
<dbReference type="Pfam" id="PF10983">
    <property type="entry name" value="DUF2793"/>
    <property type="match status" value="1"/>
</dbReference>
<organism evidence="1 2">
    <name type="scientific">Pseudorhizobium pelagicum</name>
    <dbReference type="NCBI Taxonomy" id="1509405"/>
    <lineage>
        <taxon>Bacteria</taxon>
        <taxon>Pseudomonadati</taxon>
        <taxon>Pseudomonadota</taxon>
        <taxon>Alphaproteobacteria</taxon>
        <taxon>Hyphomicrobiales</taxon>
        <taxon>Rhizobiaceae</taxon>
        <taxon>Rhizobium/Agrobacterium group</taxon>
        <taxon>Pseudorhizobium</taxon>
    </lineage>
</organism>
<dbReference type="InterPro" id="IPR021251">
    <property type="entry name" value="DUF2793"/>
</dbReference>
<dbReference type="EMBL" id="JOKJ01000006">
    <property type="protein sequence ID" value="KEQ09641.1"/>
    <property type="molecule type" value="Genomic_DNA"/>
</dbReference>